<reference evidence="2 3" key="1">
    <citation type="submission" date="2016-12" db="EMBL/GenBank/DDBJ databases">
        <authorList>
            <person name="Song W.-J."/>
            <person name="Kurnit D.M."/>
        </authorList>
    </citation>
    <scope>NUCLEOTIDE SEQUENCE [LARGE SCALE GENOMIC DNA]</scope>
    <source>
        <strain evidence="2 3">DSM 11393</strain>
    </source>
</reference>
<dbReference type="RefSeq" id="WP_072697567.1">
    <property type="nucleotide sequence ID" value="NZ_FRDI01000010.1"/>
</dbReference>
<evidence type="ECO:0000256" key="1">
    <source>
        <dbReference type="SAM" id="Phobius"/>
    </source>
</evidence>
<evidence type="ECO:0000313" key="3">
    <source>
        <dbReference type="Proteomes" id="UP000186469"/>
    </source>
</evidence>
<protein>
    <submittedName>
        <fullName evidence="2">Uncharacterized membrane protein YccF, DUF307 family</fullName>
    </submittedName>
</protein>
<sequence length="152" mass="16705">MRMLGNILWHFPFLGFMTAFLTFLLGSLLTILIIPAPIGLGLIQLSKFLLAPYSYSMVSKDDLNINQNPAWKTYSFIIMLLYLPIGIIAAVVSAMQVLGLFLTIIGIPMAIPLAKSLGTYLNPVGKVCVPVETAEAIRLQKVYGQAQDFAKK</sequence>
<dbReference type="InterPro" id="IPR052937">
    <property type="entry name" value="Inner_membrane_protein"/>
</dbReference>
<dbReference type="OrthoDB" id="3238663at2"/>
<organism evidence="2 3">
    <name type="scientific">Desulfovibrio litoralis DSM 11393</name>
    <dbReference type="NCBI Taxonomy" id="1121455"/>
    <lineage>
        <taxon>Bacteria</taxon>
        <taxon>Pseudomonadati</taxon>
        <taxon>Thermodesulfobacteriota</taxon>
        <taxon>Desulfovibrionia</taxon>
        <taxon>Desulfovibrionales</taxon>
        <taxon>Desulfovibrionaceae</taxon>
        <taxon>Desulfovibrio</taxon>
    </lineage>
</organism>
<feature type="transmembrane region" description="Helical" evidence="1">
    <location>
        <begin position="71"/>
        <end position="91"/>
    </location>
</feature>
<keyword evidence="1" id="KW-0812">Transmembrane</keyword>
<keyword evidence="1" id="KW-0472">Membrane</keyword>
<dbReference type="GO" id="GO:0005886">
    <property type="term" value="C:plasma membrane"/>
    <property type="evidence" value="ECO:0007669"/>
    <property type="project" value="TreeGrafter"/>
</dbReference>
<evidence type="ECO:0000313" key="2">
    <source>
        <dbReference type="EMBL" id="SHN68726.1"/>
    </source>
</evidence>
<keyword evidence="3" id="KW-1185">Reference proteome</keyword>
<feature type="transmembrane region" description="Helical" evidence="1">
    <location>
        <begin position="7"/>
        <end position="25"/>
    </location>
</feature>
<dbReference type="PANTHER" id="PTHR42903:SF1">
    <property type="entry name" value="INNER MEMBRANE PROTEIN YCCF"/>
    <property type="match status" value="1"/>
</dbReference>
<accession>A0A1M7TDH4</accession>
<dbReference type="AlphaFoldDB" id="A0A1M7TDH4"/>
<dbReference type="PANTHER" id="PTHR42903">
    <property type="entry name" value="INNER MEMBRANE PROTEIN YCCF"/>
    <property type="match status" value="1"/>
</dbReference>
<dbReference type="Proteomes" id="UP000186469">
    <property type="component" value="Unassembled WGS sequence"/>
</dbReference>
<name>A0A1M7TDH4_9BACT</name>
<keyword evidence="1" id="KW-1133">Transmembrane helix</keyword>
<proteinExistence type="predicted"/>
<dbReference type="EMBL" id="FRDI01000010">
    <property type="protein sequence ID" value="SHN68726.1"/>
    <property type="molecule type" value="Genomic_DNA"/>
</dbReference>
<feature type="transmembrane region" description="Helical" evidence="1">
    <location>
        <begin position="31"/>
        <end position="50"/>
    </location>
</feature>
<dbReference type="STRING" id="1121455.SAMN02745728_01880"/>
<gene>
    <name evidence="2" type="ORF">SAMN02745728_01880</name>
</gene>